<name>A0ACD5Y4U0_AVESA</name>
<protein>
    <submittedName>
        <fullName evidence="1">Uncharacterized protein</fullName>
    </submittedName>
</protein>
<evidence type="ECO:0000313" key="1">
    <source>
        <dbReference type="EnsemblPlants" id="AVESA.00010b.r2.5CG0907080.1.CDS.1"/>
    </source>
</evidence>
<sequence>MVVNPVSSTKNCGLVVVEGGEISSEELAEEFSKIYKTNWPWQIRELGQPDIYLVKFPPHIQVEQVIGYPRFGLSKEGVWVKVETWCDDPEPVELLQDIWVRVTGLQAKWCERNVLDQALSVCGILQEIDWLSIFKNNAKEVRAKIKCRDPMKIPGSRLFHFHGGLF</sequence>
<dbReference type="EnsemblPlants" id="AVESA.00010b.r2.5CG0907080.1">
    <property type="protein sequence ID" value="AVESA.00010b.r2.5CG0907080.1.CDS.1"/>
    <property type="gene ID" value="AVESA.00010b.r2.5CG0907080"/>
</dbReference>
<organism evidence="1 2">
    <name type="scientific">Avena sativa</name>
    <name type="common">Oat</name>
    <dbReference type="NCBI Taxonomy" id="4498"/>
    <lineage>
        <taxon>Eukaryota</taxon>
        <taxon>Viridiplantae</taxon>
        <taxon>Streptophyta</taxon>
        <taxon>Embryophyta</taxon>
        <taxon>Tracheophyta</taxon>
        <taxon>Spermatophyta</taxon>
        <taxon>Magnoliopsida</taxon>
        <taxon>Liliopsida</taxon>
        <taxon>Poales</taxon>
        <taxon>Poaceae</taxon>
        <taxon>BOP clade</taxon>
        <taxon>Pooideae</taxon>
        <taxon>Poodae</taxon>
        <taxon>Poeae</taxon>
        <taxon>Poeae Chloroplast Group 1 (Aveneae type)</taxon>
        <taxon>Aveninae</taxon>
        <taxon>Avena</taxon>
    </lineage>
</organism>
<dbReference type="Proteomes" id="UP001732700">
    <property type="component" value="Chromosome 5C"/>
</dbReference>
<accession>A0ACD5Y4U0</accession>
<keyword evidence="2" id="KW-1185">Reference proteome</keyword>
<proteinExistence type="predicted"/>
<reference evidence="1" key="1">
    <citation type="submission" date="2021-05" db="EMBL/GenBank/DDBJ databases">
        <authorList>
            <person name="Scholz U."/>
            <person name="Mascher M."/>
            <person name="Fiebig A."/>
        </authorList>
    </citation>
    <scope>NUCLEOTIDE SEQUENCE [LARGE SCALE GENOMIC DNA]</scope>
</reference>
<evidence type="ECO:0000313" key="2">
    <source>
        <dbReference type="Proteomes" id="UP001732700"/>
    </source>
</evidence>
<reference evidence="1" key="2">
    <citation type="submission" date="2025-09" db="UniProtKB">
        <authorList>
            <consortium name="EnsemblPlants"/>
        </authorList>
    </citation>
    <scope>IDENTIFICATION</scope>
</reference>